<dbReference type="PANTHER" id="PTHR43080:SF2">
    <property type="entry name" value="CBS DOMAIN-CONTAINING PROTEIN"/>
    <property type="match status" value="1"/>
</dbReference>
<dbReference type="SMART" id="SM00116">
    <property type="entry name" value="CBS"/>
    <property type="match status" value="2"/>
</dbReference>
<dbReference type="PROSITE" id="PS50914">
    <property type="entry name" value="BON"/>
    <property type="match status" value="1"/>
</dbReference>
<protein>
    <submittedName>
        <fullName evidence="5">CBS domain-containing protein</fullName>
    </submittedName>
</protein>
<evidence type="ECO:0000256" key="2">
    <source>
        <dbReference type="PROSITE-ProRule" id="PRU00703"/>
    </source>
</evidence>
<gene>
    <name evidence="5" type="ORF">Q7A36_14620</name>
</gene>
<organism evidence="5 6">
    <name type="scientific">Paracraurococcus lichenis</name>
    <dbReference type="NCBI Taxonomy" id="3064888"/>
    <lineage>
        <taxon>Bacteria</taxon>
        <taxon>Pseudomonadati</taxon>
        <taxon>Pseudomonadota</taxon>
        <taxon>Alphaproteobacteria</taxon>
        <taxon>Acetobacterales</taxon>
        <taxon>Roseomonadaceae</taxon>
        <taxon>Paracraurococcus</taxon>
    </lineage>
</organism>
<proteinExistence type="predicted"/>
<name>A0ABT9E091_9PROT</name>
<dbReference type="SUPFAM" id="SSF54631">
    <property type="entry name" value="CBS-domain pair"/>
    <property type="match status" value="1"/>
</dbReference>
<dbReference type="PIRSF" id="PIRSF036990">
    <property type="entry name" value="UCP036990_CBS_BON"/>
    <property type="match status" value="1"/>
</dbReference>
<dbReference type="Gene3D" id="3.10.580.10">
    <property type="entry name" value="CBS-domain"/>
    <property type="match status" value="1"/>
</dbReference>
<feature type="domain" description="CBS" evidence="4">
    <location>
        <begin position="7"/>
        <end position="64"/>
    </location>
</feature>
<dbReference type="CDD" id="cd04586">
    <property type="entry name" value="CBS_pair_BON_assoc"/>
    <property type="match status" value="1"/>
</dbReference>
<evidence type="ECO:0000313" key="5">
    <source>
        <dbReference type="EMBL" id="MDO9709583.1"/>
    </source>
</evidence>
<evidence type="ECO:0000256" key="1">
    <source>
        <dbReference type="ARBA" id="ARBA00023122"/>
    </source>
</evidence>
<evidence type="ECO:0000259" key="3">
    <source>
        <dbReference type="PROSITE" id="PS50914"/>
    </source>
</evidence>
<keyword evidence="6" id="KW-1185">Reference proteome</keyword>
<accession>A0ABT9E091</accession>
<evidence type="ECO:0000313" key="6">
    <source>
        <dbReference type="Proteomes" id="UP001243009"/>
    </source>
</evidence>
<dbReference type="InterPro" id="IPR046342">
    <property type="entry name" value="CBS_dom_sf"/>
</dbReference>
<evidence type="ECO:0000259" key="4">
    <source>
        <dbReference type="PROSITE" id="PS51371"/>
    </source>
</evidence>
<dbReference type="RefSeq" id="WP_305104450.1">
    <property type="nucleotide sequence ID" value="NZ_JAUTWS010000012.1"/>
</dbReference>
<dbReference type="PROSITE" id="PS51371">
    <property type="entry name" value="CBS"/>
    <property type="match status" value="2"/>
</dbReference>
<dbReference type="Pfam" id="PF00571">
    <property type="entry name" value="CBS"/>
    <property type="match status" value="2"/>
</dbReference>
<dbReference type="InterPro" id="IPR007055">
    <property type="entry name" value="BON_dom"/>
</dbReference>
<feature type="domain" description="CBS" evidence="4">
    <location>
        <begin position="94"/>
        <end position="150"/>
    </location>
</feature>
<dbReference type="EMBL" id="JAUTWS010000012">
    <property type="protein sequence ID" value="MDO9709583.1"/>
    <property type="molecule type" value="Genomic_DNA"/>
</dbReference>
<keyword evidence="1 2" id="KW-0129">CBS domain</keyword>
<sequence>MKVRDVMTRKVVSVPADAPVMAVARLLAERGISAVPVTDSWGMLLGIVSEADLIRRLSTSDAPEPGFLRALFYDRDQAAARYATVHGATAGDIMTRDLVTVTEEVTVEHAAHLLETHNVRRLPVVQDGVLVGILSRADLLRALLAPAADTSDGAIRAALTAEIHRLPWADAPYVFFEVAEGVVTLYGFCHSAAVRRGLVAIAAGVPGVQTVEDRITDMTPARRFA</sequence>
<dbReference type="Pfam" id="PF04972">
    <property type="entry name" value="BON"/>
    <property type="match status" value="1"/>
</dbReference>
<dbReference type="InterPro" id="IPR000644">
    <property type="entry name" value="CBS_dom"/>
</dbReference>
<reference evidence="5 6" key="1">
    <citation type="submission" date="2023-08" db="EMBL/GenBank/DDBJ databases">
        <title>The draft genome sequence of Paracraurococcus sp. LOR1-02.</title>
        <authorList>
            <person name="Kingkaew E."/>
            <person name="Tanasupawat S."/>
        </authorList>
    </citation>
    <scope>NUCLEOTIDE SEQUENCE [LARGE SCALE GENOMIC DNA]</scope>
    <source>
        <strain evidence="5 6">LOR1-02</strain>
    </source>
</reference>
<dbReference type="PANTHER" id="PTHR43080">
    <property type="entry name" value="CBS DOMAIN-CONTAINING PROTEIN CBSX3, MITOCHONDRIAL"/>
    <property type="match status" value="1"/>
</dbReference>
<feature type="domain" description="BON" evidence="3">
    <location>
        <begin position="151"/>
        <end position="219"/>
    </location>
</feature>
<comment type="caution">
    <text evidence="5">The sequence shown here is derived from an EMBL/GenBank/DDBJ whole genome shotgun (WGS) entry which is preliminary data.</text>
</comment>
<dbReference type="InterPro" id="IPR017080">
    <property type="entry name" value="UCP036990_CBS_BON"/>
</dbReference>
<dbReference type="InterPro" id="IPR051257">
    <property type="entry name" value="Diverse_CBS-Domain"/>
</dbReference>
<dbReference type="Proteomes" id="UP001243009">
    <property type="component" value="Unassembled WGS sequence"/>
</dbReference>
<dbReference type="Gene3D" id="3.30.1340.30">
    <property type="match status" value="1"/>
</dbReference>